<evidence type="ECO:0000313" key="2">
    <source>
        <dbReference type="EMBL" id="USR91311.1"/>
    </source>
</evidence>
<accession>A0ABY5ARB3</accession>
<protein>
    <recommendedName>
        <fullName evidence="4">Transposase</fullName>
    </recommendedName>
</protein>
<feature type="compositionally biased region" description="Polar residues" evidence="1">
    <location>
        <begin position="62"/>
        <end position="71"/>
    </location>
</feature>
<dbReference type="RefSeq" id="WP_252663338.1">
    <property type="nucleotide sequence ID" value="NZ_CP098611.1"/>
</dbReference>
<gene>
    <name evidence="2" type="ORF">NEA10_00785</name>
</gene>
<name>A0ABY5ARB3_9CYAN</name>
<evidence type="ECO:0000313" key="3">
    <source>
        <dbReference type="Proteomes" id="UP001056708"/>
    </source>
</evidence>
<sequence>MYIDESNMRFGPFPESDCFPIEQSQTYQGIRQGVKMAEFALIRYPKSNLNPVSLWIVEAKSSSPRPNTQPNFADFIDNTPDSF</sequence>
<keyword evidence="3" id="KW-1185">Reference proteome</keyword>
<organism evidence="2 3">
    <name type="scientific">Phormidium yuhuli AB48</name>
    <dbReference type="NCBI Taxonomy" id="2940671"/>
    <lineage>
        <taxon>Bacteria</taxon>
        <taxon>Bacillati</taxon>
        <taxon>Cyanobacteriota</taxon>
        <taxon>Cyanophyceae</taxon>
        <taxon>Oscillatoriophycideae</taxon>
        <taxon>Oscillatoriales</taxon>
        <taxon>Oscillatoriaceae</taxon>
        <taxon>Phormidium</taxon>
        <taxon>Phormidium yuhuli</taxon>
    </lineage>
</organism>
<evidence type="ECO:0008006" key="4">
    <source>
        <dbReference type="Google" id="ProtNLM"/>
    </source>
</evidence>
<proteinExistence type="predicted"/>
<feature type="region of interest" description="Disordered" evidence="1">
    <location>
        <begin position="62"/>
        <end position="83"/>
    </location>
</feature>
<dbReference type="Proteomes" id="UP001056708">
    <property type="component" value="Chromosome"/>
</dbReference>
<dbReference type="EMBL" id="CP098611">
    <property type="protein sequence ID" value="USR91311.1"/>
    <property type="molecule type" value="Genomic_DNA"/>
</dbReference>
<reference evidence="2" key="1">
    <citation type="submission" date="2022-06" db="EMBL/GenBank/DDBJ databases">
        <title>Genome sequence of Phormidium yuhuli AB48 isolated from an industrial photobioreactor environment.</title>
        <authorList>
            <person name="Qiu Y."/>
            <person name="Noonan A.J.C."/>
            <person name="Dofher K."/>
            <person name="Koch M."/>
            <person name="Kieft B."/>
            <person name="Lin X."/>
            <person name="Ziels R.M."/>
            <person name="Hallam S.J."/>
        </authorList>
    </citation>
    <scope>NUCLEOTIDE SEQUENCE</scope>
    <source>
        <strain evidence="2">AB48</strain>
    </source>
</reference>
<evidence type="ECO:0000256" key="1">
    <source>
        <dbReference type="SAM" id="MobiDB-lite"/>
    </source>
</evidence>